<comment type="caution">
    <text evidence="3">The sequence shown here is derived from an EMBL/GenBank/DDBJ whole genome shotgun (WGS) entry which is preliminary data.</text>
</comment>
<keyword evidence="1" id="KW-0732">Signal</keyword>
<reference evidence="3 4" key="1">
    <citation type="submission" date="2023-07" db="EMBL/GenBank/DDBJ databases">
        <title>Sorghum-associated microbial communities from plants grown in Nebraska, USA.</title>
        <authorList>
            <person name="Schachtman D."/>
        </authorList>
    </citation>
    <scope>NUCLEOTIDE SEQUENCE [LARGE SCALE GENOMIC DNA]</scope>
    <source>
        <strain evidence="3 4">584</strain>
    </source>
</reference>
<protein>
    <recommendedName>
        <fullName evidence="2">Peptidoglycan binding-like domain-containing protein</fullName>
    </recommendedName>
</protein>
<dbReference type="InterPro" id="IPR036365">
    <property type="entry name" value="PGBD-like_sf"/>
</dbReference>
<dbReference type="EMBL" id="JAVDPW010000021">
    <property type="protein sequence ID" value="MDR6294530.1"/>
    <property type="molecule type" value="Genomic_DNA"/>
</dbReference>
<dbReference type="InterPro" id="IPR036366">
    <property type="entry name" value="PGBDSf"/>
</dbReference>
<dbReference type="RefSeq" id="WP_309802098.1">
    <property type="nucleotide sequence ID" value="NZ_JAVDPW010000021.1"/>
</dbReference>
<evidence type="ECO:0000313" key="4">
    <source>
        <dbReference type="Proteomes" id="UP001262410"/>
    </source>
</evidence>
<proteinExistence type="predicted"/>
<accession>A0ABU1K0Y5</accession>
<dbReference type="Proteomes" id="UP001262410">
    <property type="component" value="Unassembled WGS sequence"/>
</dbReference>
<keyword evidence="4" id="KW-1185">Reference proteome</keyword>
<evidence type="ECO:0000259" key="2">
    <source>
        <dbReference type="Pfam" id="PF01471"/>
    </source>
</evidence>
<feature type="chain" id="PRO_5045724469" description="Peptidoglycan binding-like domain-containing protein" evidence="1">
    <location>
        <begin position="18"/>
        <end position="199"/>
    </location>
</feature>
<dbReference type="Gene3D" id="1.10.101.10">
    <property type="entry name" value="PGBD-like superfamily/PGBD"/>
    <property type="match status" value="1"/>
</dbReference>
<feature type="domain" description="Peptidoglycan binding-like" evidence="2">
    <location>
        <begin position="31"/>
        <end position="80"/>
    </location>
</feature>
<feature type="signal peptide" evidence="1">
    <location>
        <begin position="1"/>
        <end position="17"/>
    </location>
</feature>
<evidence type="ECO:0000256" key="1">
    <source>
        <dbReference type="SAM" id="SignalP"/>
    </source>
</evidence>
<name>A0ABU1K0Y5_9PROT</name>
<evidence type="ECO:0000313" key="3">
    <source>
        <dbReference type="EMBL" id="MDR6294530.1"/>
    </source>
</evidence>
<organism evidence="3 4">
    <name type="scientific">Inquilinus ginsengisoli</name>
    <dbReference type="NCBI Taxonomy" id="363840"/>
    <lineage>
        <taxon>Bacteria</taxon>
        <taxon>Pseudomonadati</taxon>
        <taxon>Pseudomonadota</taxon>
        <taxon>Alphaproteobacteria</taxon>
        <taxon>Rhodospirillales</taxon>
        <taxon>Rhodospirillaceae</taxon>
        <taxon>Inquilinus</taxon>
    </lineage>
</organism>
<dbReference type="InterPro" id="IPR002477">
    <property type="entry name" value="Peptidoglycan-bd-like"/>
</dbReference>
<dbReference type="SUPFAM" id="SSF47090">
    <property type="entry name" value="PGBD-like"/>
    <property type="match status" value="1"/>
</dbReference>
<dbReference type="Pfam" id="PF01471">
    <property type="entry name" value="PG_binding_1"/>
    <property type="match status" value="1"/>
</dbReference>
<gene>
    <name evidence="3" type="ORF">E9232_007084</name>
</gene>
<sequence>MKRIVSMAVLCSSILFASMHGTAVAGNAVGLQMQLYVLGFDPGRIDGAFGSSTRRALRAYQKDRGLPVTGERDQPTIDKLVSWERAEAQKRDIEITEPMKDGVQEAIGKELIDPYSAVYEYERAYHYPDKYGATGTAICGTVNAKNRYGAYVGRQYFMAALLAIGDKYMAFPFIDKDDYPLAQNSCEMRRWYTPSDDKK</sequence>